<feature type="signal peptide" evidence="7">
    <location>
        <begin position="1"/>
        <end position="19"/>
    </location>
</feature>
<dbReference type="GO" id="GO:0071944">
    <property type="term" value="C:cell periphery"/>
    <property type="evidence" value="ECO:0007669"/>
    <property type="project" value="UniProtKB-ARBA"/>
</dbReference>
<evidence type="ECO:0000313" key="9">
    <source>
        <dbReference type="Proteomes" id="UP000030651"/>
    </source>
</evidence>
<evidence type="ECO:0000256" key="3">
    <source>
        <dbReference type="ARBA" id="ARBA00022989"/>
    </source>
</evidence>
<protein>
    <recommendedName>
        <fullName evidence="10">Mid2 domain-containing protein</fullName>
    </recommendedName>
</protein>
<dbReference type="KEGG" id="pfy:PFICI_00701"/>
<evidence type="ECO:0000256" key="4">
    <source>
        <dbReference type="ARBA" id="ARBA00023136"/>
    </source>
</evidence>
<dbReference type="AlphaFoldDB" id="W3XLC6"/>
<feature type="region of interest" description="Disordered" evidence="5">
    <location>
        <begin position="224"/>
        <end position="283"/>
    </location>
</feature>
<evidence type="ECO:0000256" key="1">
    <source>
        <dbReference type="ARBA" id="ARBA00004167"/>
    </source>
</evidence>
<dbReference type="EMBL" id="KI912109">
    <property type="protein sequence ID" value="ETS86873.1"/>
    <property type="molecule type" value="Genomic_DNA"/>
</dbReference>
<proteinExistence type="predicted"/>
<dbReference type="PANTHER" id="PTHR15549">
    <property type="entry name" value="PAIRED IMMUNOGLOBULIN-LIKE TYPE 2 RECEPTOR"/>
    <property type="match status" value="1"/>
</dbReference>
<evidence type="ECO:0000256" key="2">
    <source>
        <dbReference type="ARBA" id="ARBA00022692"/>
    </source>
</evidence>
<dbReference type="HOGENOM" id="CLU_084562_0_0_1"/>
<dbReference type="GO" id="GO:0016020">
    <property type="term" value="C:membrane"/>
    <property type="evidence" value="ECO:0007669"/>
    <property type="project" value="UniProtKB-SubCell"/>
</dbReference>
<evidence type="ECO:0008006" key="10">
    <source>
        <dbReference type="Google" id="ProtNLM"/>
    </source>
</evidence>
<organism evidence="8 9">
    <name type="scientific">Pestalotiopsis fici (strain W106-1 / CGMCC3.15140)</name>
    <dbReference type="NCBI Taxonomy" id="1229662"/>
    <lineage>
        <taxon>Eukaryota</taxon>
        <taxon>Fungi</taxon>
        <taxon>Dikarya</taxon>
        <taxon>Ascomycota</taxon>
        <taxon>Pezizomycotina</taxon>
        <taxon>Sordariomycetes</taxon>
        <taxon>Xylariomycetidae</taxon>
        <taxon>Amphisphaeriales</taxon>
        <taxon>Sporocadaceae</taxon>
        <taxon>Pestalotiopsis</taxon>
    </lineage>
</organism>
<keyword evidence="2 6" id="KW-0812">Transmembrane</keyword>
<sequence>MAWLGLLALCLTYLPLAAGNGFISPAYQDTGTGPYGTVEVWELGSSQLVAFQTDYDAYSIELWQQNLQKASARNASSRVYSQSVGQDKAQSFRWTVQTYDITLSDSPVFFLWLRGPSDSDASQTSAFFNITIPQESTTTSTTSSIATTATTATSSTSTQESSSTASTTTPTTTATPAPSDTSSSLSGGAVAGIAVGASVVGLAGLVWAGIFCWTRRRKQNPGVTQVEQVGNWPPNQLDNKPQHPPSYYQHPSPPPPESNHVYRPVPVEMGPPSVPAELGDNYR</sequence>
<evidence type="ECO:0000256" key="7">
    <source>
        <dbReference type="SAM" id="SignalP"/>
    </source>
</evidence>
<feature type="transmembrane region" description="Helical" evidence="6">
    <location>
        <begin position="189"/>
        <end position="213"/>
    </location>
</feature>
<reference evidence="9" key="1">
    <citation type="journal article" date="2015" name="BMC Genomics">
        <title>Genomic and transcriptomic analysis of the endophytic fungus Pestalotiopsis fici reveals its lifestyle and high potential for synthesis of natural products.</title>
        <authorList>
            <person name="Wang X."/>
            <person name="Zhang X."/>
            <person name="Liu L."/>
            <person name="Xiang M."/>
            <person name="Wang W."/>
            <person name="Sun X."/>
            <person name="Che Y."/>
            <person name="Guo L."/>
            <person name="Liu G."/>
            <person name="Guo L."/>
            <person name="Wang C."/>
            <person name="Yin W.B."/>
            <person name="Stadler M."/>
            <person name="Zhang X."/>
            <person name="Liu X."/>
        </authorList>
    </citation>
    <scope>NUCLEOTIDE SEQUENCE [LARGE SCALE GENOMIC DNA]</scope>
    <source>
        <strain evidence="9">W106-1 / CGMCC3.15140</strain>
    </source>
</reference>
<dbReference type="InterPro" id="IPR051694">
    <property type="entry name" value="Immunoregulatory_rcpt-like"/>
</dbReference>
<evidence type="ECO:0000256" key="5">
    <source>
        <dbReference type="SAM" id="MobiDB-lite"/>
    </source>
</evidence>
<gene>
    <name evidence="8" type="ORF">PFICI_00701</name>
</gene>
<dbReference type="RefSeq" id="XP_007827473.1">
    <property type="nucleotide sequence ID" value="XM_007829282.1"/>
</dbReference>
<keyword evidence="9" id="KW-1185">Reference proteome</keyword>
<feature type="compositionally biased region" description="Polar residues" evidence="5">
    <location>
        <begin position="224"/>
        <end position="239"/>
    </location>
</feature>
<dbReference type="GeneID" id="19265714"/>
<comment type="subcellular location">
    <subcellularLocation>
        <location evidence="1">Membrane</location>
        <topology evidence="1">Single-pass membrane protein</topology>
    </subcellularLocation>
</comment>
<keyword evidence="7" id="KW-0732">Signal</keyword>
<dbReference type="OrthoDB" id="5390143at2759"/>
<dbReference type="PANTHER" id="PTHR15549:SF26">
    <property type="entry name" value="AXIAL BUDDING PATTERN PROTEIN 2-RELATED"/>
    <property type="match status" value="1"/>
</dbReference>
<keyword evidence="3 6" id="KW-1133">Transmembrane helix</keyword>
<evidence type="ECO:0000313" key="8">
    <source>
        <dbReference type="EMBL" id="ETS86873.1"/>
    </source>
</evidence>
<dbReference type="eggNOG" id="ENOG502SWSF">
    <property type="taxonomic scope" value="Eukaryota"/>
</dbReference>
<dbReference type="OMA" id="APWSENQ"/>
<dbReference type="InParanoid" id="W3XLC6"/>
<dbReference type="Proteomes" id="UP000030651">
    <property type="component" value="Unassembled WGS sequence"/>
</dbReference>
<feature type="chain" id="PRO_5004834770" description="Mid2 domain-containing protein" evidence="7">
    <location>
        <begin position="20"/>
        <end position="283"/>
    </location>
</feature>
<feature type="region of interest" description="Disordered" evidence="5">
    <location>
        <begin position="139"/>
        <end position="185"/>
    </location>
</feature>
<accession>W3XLC6</accession>
<evidence type="ECO:0000256" key="6">
    <source>
        <dbReference type="SAM" id="Phobius"/>
    </source>
</evidence>
<keyword evidence="4 6" id="KW-0472">Membrane</keyword>
<name>W3XLC6_PESFW</name>